<evidence type="ECO:0000256" key="10">
    <source>
        <dbReference type="ARBA" id="ARBA00023027"/>
    </source>
</evidence>
<dbReference type="AlphaFoldDB" id="A0A451DIT3"/>
<feature type="transmembrane region" description="Helical" evidence="13">
    <location>
        <begin position="68"/>
        <end position="89"/>
    </location>
</feature>
<keyword evidence="7 13" id="KW-0874">Quinone</keyword>
<evidence type="ECO:0000256" key="13">
    <source>
        <dbReference type="HAMAP-Rule" id="MF_01394"/>
    </source>
</evidence>
<comment type="similarity">
    <text evidence="2 13 14">Belongs to the complex I subunit 3 family.</text>
</comment>
<keyword evidence="12 13" id="KW-0472">Membrane</keyword>
<comment type="catalytic activity">
    <reaction evidence="13 14">
        <text>a quinone + NADH + 5 H(+)(in) = a quinol + NAD(+) + 4 H(+)(out)</text>
        <dbReference type="Rhea" id="RHEA:57888"/>
        <dbReference type="ChEBI" id="CHEBI:15378"/>
        <dbReference type="ChEBI" id="CHEBI:24646"/>
        <dbReference type="ChEBI" id="CHEBI:57540"/>
        <dbReference type="ChEBI" id="CHEBI:57945"/>
        <dbReference type="ChEBI" id="CHEBI:132124"/>
    </reaction>
</comment>
<sequence length="139" mass="15920">MNMPITIKSIAHQWGFILFLVAAICLCLSMLTISWFLGSKKHGRYTDTPFESGIASIGSARLRLSVKFYLIAMFFVIFDVESLYLYAWAVSIREAGWTGFIEATIFIFILLVSLFYLTRIRALDWSPAYRQSHSDQTTI</sequence>
<dbReference type="GO" id="GO:0005886">
    <property type="term" value="C:plasma membrane"/>
    <property type="evidence" value="ECO:0007669"/>
    <property type="project" value="UniProtKB-SubCell"/>
</dbReference>
<comment type="subunit">
    <text evidence="13">NDH-1 is composed of 13 different subunits. Subunits NuoA, H, J, K, L, M, N constitute the membrane sector of the complex.</text>
</comment>
<evidence type="ECO:0000256" key="14">
    <source>
        <dbReference type="RuleBase" id="RU003639"/>
    </source>
</evidence>
<evidence type="ECO:0000256" key="6">
    <source>
        <dbReference type="ARBA" id="ARBA00022692"/>
    </source>
</evidence>
<keyword evidence="11 13" id="KW-0830">Ubiquinone</keyword>
<feature type="transmembrane region" description="Helical" evidence="13">
    <location>
        <begin position="12"/>
        <end position="37"/>
    </location>
</feature>
<dbReference type="PANTHER" id="PTHR11058:SF21">
    <property type="entry name" value="NADH-QUINONE OXIDOREDUCTASE SUBUNIT A"/>
    <property type="match status" value="1"/>
</dbReference>
<evidence type="ECO:0000256" key="8">
    <source>
        <dbReference type="ARBA" id="ARBA00022967"/>
    </source>
</evidence>
<dbReference type="OrthoDB" id="9791970at2"/>
<evidence type="ECO:0000256" key="7">
    <source>
        <dbReference type="ARBA" id="ARBA00022719"/>
    </source>
</evidence>
<accession>A0A451DIT3</accession>
<protein>
    <recommendedName>
        <fullName evidence="13">NADH-quinone oxidoreductase subunit A</fullName>
        <ecNumber evidence="13">7.1.1.-</ecNumber>
    </recommendedName>
    <alternativeName>
        <fullName evidence="13">NADH dehydrogenase I subunit A</fullName>
    </alternativeName>
    <alternativeName>
        <fullName evidence="13">NDH-1 subunit A</fullName>
    </alternativeName>
    <alternativeName>
        <fullName evidence="13">NUO1</fullName>
    </alternativeName>
</protein>
<evidence type="ECO:0000313" key="15">
    <source>
        <dbReference type="EMBL" id="VFP86612.1"/>
    </source>
</evidence>
<dbReference type="GO" id="GO:0008137">
    <property type="term" value="F:NADH dehydrogenase (ubiquinone) activity"/>
    <property type="evidence" value="ECO:0007669"/>
    <property type="project" value="InterPro"/>
</dbReference>
<dbReference type="Pfam" id="PF00507">
    <property type="entry name" value="Oxidored_q4"/>
    <property type="match status" value="1"/>
</dbReference>
<dbReference type="PANTHER" id="PTHR11058">
    <property type="entry name" value="NADH-UBIQUINONE OXIDOREDUCTASE CHAIN 3"/>
    <property type="match status" value="1"/>
</dbReference>
<dbReference type="InterPro" id="IPR000440">
    <property type="entry name" value="NADH_UbQ/plastoQ_OxRdtase_su3"/>
</dbReference>
<keyword evidence="3 13" id="KW-0813">Transport</keyword>
<comment type="function">
    <text evidence="13">NDH-1 shuttles electrons from NADH, via FMN and iron-sulfur (Fe-S) centers, to quinones in the respiratory chain. The immediate electron acceptor for the enzyme in this species is believed to be ubiquinone. Couples the redox reaction to proton translocation (for every two electrons transferred, four hydrogen ions are translocated across the cytoplasmic membrane), and thus conserves the redox energy in a proton gradient.</text>
</comment>
<dbReference type="HAMAP" id="MF_01394">
    <property type="entry name" value="NDH1_NuoA"/>
    <property type="match status" value="1"/>
</dbReference>
<gene>
    <name evidence="13 15" type="primary">nuoA</name>
    <name evidence="15" type="ORF">ERCIPSTX3056_054</name>
</gene>
<proteinExistence type="inferred from homology"/>
<name>A0A451DIT3_9GAMM</name>
<dbReference type="Gene3D" id="1.20.58.1610">
    <property type="entry name" value="NADH:ubiquinone/plastoquinone oxidoreductase, chain 3"/>
    <property type="match status" value="1"/>
</dbReference>
<organism evidence="15 16">
    <name type="scientific">Candidatus Erwinia haradaeae</name>
    <dbReference type="NCBI Taxonomy" id="1922217"/>
    <lineage>
        <taxon>Bacteria</taxon>
        <taxon>Pseudomonadati</taxon>
        <taxon>Pseudomonadota</taxon>
        <taxon>Gammaproteobacteria</taxon>
        <taxon>Enterobacterales</taxon>
        <taxon>Erwiniaceae</taxon>
        <taxon>Erwinia</taxon>
    </lineage>
</organism>
<dbReference type="InterPro" id="IPR038430">
    <property type="entry name" value="NDAH_ubi_oxred_su3_sf"/>
</dbReference>
<dbReference type="GO" id="GO:0050136">
    <property type="term" value="F:NADH dehydrogenase (quinone) (non-electrogenic) activity"/>
    <property type="evidence" value="ECO:0007669"/>
    <property type="project" value="UniProtKB-UniRule"/>
</dbReference>
<dbReference type="InterPro" id="IPR023043">
    <property type="entry name" value="NAD(P)H_OxRDtase_bac/plastid"/>
</dbReference>
<dbReference type="GO" id="GO:0030964">
    <property type="term" value="C:NADH dehydrogenase complex"/>
    <property type="evidence" value="ECO:0007669"/>
    <property type="project" value="TreeGrafter"/>
</dbReference>
<comment type="subcellular location">
    <subcellularLocation>
        <location evidence="13 14">Cell membrane</location>
        <topology evidence="13 14">Multi-pass membrane protein</topology>
    </subcellularLocation>
    <subcellularLocation>
        <location evidence="1">Membrane</location>
        <topology evidence="1">Multi-pass membrane protein</topology>
    </subcellularLocation>
</comment>
<keyword evidence="10 13" id="KW-0520">NAD</keyword>
<dbReference type="FunFam" id="1.20.58.1610:FF:000003">
    <property type="entry name" value="NADH-quinone oxidoreductase subunit A"/>
    <property type="match status" value="1"/>
</dbReference>
<evidence type="ECO:0000256" key="1">
    <source>
        <dbReference type="ARBA" id="ARBA00004141"/>
    </source>
</evidence>
<evidence type="ECO:0000256" key="12">
    <source>
        <dbReference type="ARBA" id="ARBA00023136"/>
    </source>
</evidence>
<keyword evidence="16" id="KW-1185">Reference proteome</keyword>
<dbReference type="EC" id="7.1.1.-" evidence="13"/>
<evidence type="ECO:0000256" key="4">
    <source>
        <dbReference type="ARBA" id="ARBA00022475"/>
    </source>
</evidence>
<keyword evidence="8 13" id="KW-1278">Translocase</keyword>
<keyword evidence="15" id="KW-0560">Oxidoreductase</keyword>
<evidence type="ECO:0000256" key="3">
    <source>
        <dbReference type="ARBA" id="ARBA00022448"/>
    </source>
</evidence>
<keyword evidence="4 13" id="KW-1003">Cell membrane</keyword>
<evidence type="ECO:0000313" key="16">
    <source>
        <dbReference type="Proteomes" id="UP000294462"/>
    </source>
</evidence>
<evidence type="ECO:0000256" key="9">
    <source>
        <dbReference type="ARBA" id="ARBA00022989"/>
    </source>
</evidence>
<evidence type="ECO:0000256" key="5">
    <source>
        <dbReference type="ARBA" id="ARBA00022519"/>
    </source>
</evidence>
<evidence type="ECO:0000256" key="2">
    <source>
        <dbReference type="ARBA" id="ARBA00008472"/>
    </source>
</evidence>
<dbReference type="KEGG" id="ehd:ERCIPSTX3056_054"/>
<reference evidence="15 16" key="1">
    <citation type="submission" date="2019-02" db="EMBL/GenBank/DDBJ databases">
        <authorList>
            <person name="Manzano-Marin A."/>
            <person name="Manzano-Marin A."/>
        </authorList>
    </citation>
    <scope>NUCLEOTIDE SEQUENCE [LARGE SCALE GENOMIC DNA]</scope>
    <source>
        <strain evidence="15 16">ErCipseudotaxifoliae</strain>
    </source>
</reference>
<keyword evidence="5" id="KW-0997">Cell inner membrane</keyword>
<evidence type="ECO:0000256" key="11">
    <source>
        <dbReference type="ARBA" id="ARBA00023075"/>
    </source>
</evidence>
<dbReference type="EMBL" id="LR217725">
    <property type="protein sequence ID" value="VFP86612.1"/>
    <property type="molecule type" value="Genomic_DNA"/>
</dbReference>
<dbReference type="GO" id="GO:0048038">
    <property type="term" value="F:quinone binding"/>
    <property type="evidence" value="ECO:0007669"/>
    <property type="project" value="UniProtKB-KW"/>
</dbReference>
<dbReference type="Proteomes" id="UP000294462">
    <property type="component" value="Chromosome"/>
</dbReference>
<keyword evidence="6 13" id="KW-0812">Transmembrane</keyword>
<feature type="transmembrane region" description="Helical" evidence="13">
    <location>
        <begin position="95"/>
        <end position="117"/>
    </location>
</feature>
<keyword evidence="9 13" id="KW-1133">Transmembrane helix</keyword>